<evidence type="ECO:0000256" key="6">
    <source>
        <dbReference type="SAM" id="Phobius"/>
    </source>
</evidence>
<dbReference type="GO" id="GO:0015658">
    <property type="term" value="F:branched-chain amino acid transmembrane transporter activity"/>
    <property type="evidence" value="ECO:0007669"/>
    <property type="project" value="InterPro"/>
</dbReference>
<evidence type="ECO:0000313" key="8">
    <source>
        <dbReference type="Proteomes" id="UP000006804"/>
    </source>
</evidence>
<dbReference type="InterPro" id="IPR043428">
    <property type="entry name" value="LivM-like"/>
</dbReference>
<feature type="transmembrane region" description="Helical" evidence="6">
    <location>
        <begin position="177"/>
        <end position="197"/>
    </location>
</feature>
<feature type="transmembrane region" description="Helical" evidence="6">
    <location>
        <begin position="12"/>
        <end position="32"/>
    </location>
</feature>
<keyword evidence="2" id="KW-1003">Cell membrane</keyword>
<organism evidence="7 8">
    <name type="scientific">Pseudothermotoga thermarum DSM 5069</name>
    <dbReference type="NCBI Taxonomy" id="688269"/>
    <lineage>
        <taxon>Bacteria</taxon>
        <taxon>Thermotogati</taxon>
        <taxon>Thermotogota</taxon>
        <taxon>Thermotogae</taxon>
        <taxon>Thermotogales</taxon>
        <taxon>Thermotogaceae</taxon>
        <taxon>Pseudothermotoga</taxon>
    </lineage>
</organism>
<keyword evidence="4 6" id="KW-1133">Transmembrane helix</keyword>
<feature type="transmembrane region" description="Helical" evidence="6">
    <location>
        <begin position="260"/>
        <end position="289"/>
    </location>
</feature>
<dbReference type="OrthoDB" id="9789927at2"/>
<dbReference type="CDD" id="cd06581">
    <property type="entry name" value="TM_PBP1_LivM_like"/>
    <property type="match status" value="1"/>
</dbReference>
<evidence type="ECO:0000313" key="7">
    <source>
        <dbReference type="EMBL" id="AEH50728.1"/>
    </source>
</evidence>
<feature type="transmembrane region" description="Helical" evidence="6">
    <location>
        <begin position="106"/>
        <end position="125"/>
    </location>
</feature>
<dbReference type="InterPro" id="IPR001851">
    <property type="entry name" value="ABC_transp_permease"/>
</dbReference>
<proteinExistence type="predicted"/>
<keyword evidence="3 6" id="KW-0812">Transmembrane</keyword>
<gene>
    <name evidence="7" type="ORF">Theth_0641</name>
</gene>
<dbReference type="EMBL" id="CP002351">
    <property type="protein sequence ID" value="AEH50728.1"/>
    <property type="molecule type" value="Genomic_DNA"/>
</dbReference>
<evidence type="ECO:0000256" key="5">
    <source>
        <dbReference type="ARBA" id="ARBA00023136"/>
    </source>
</evidence>
<feature type="transmembrane region" description="Helical" evidence="6">
    <location>
        <begin position="68"/>
        <end position="86"/>
    </location>
</feature>
<dbReference type="PANTHER" id="PTHR30482">
    <property type="entry name" value="HIGH-AFFINITY BRANCHED-CHAIN AMINO ACID TRANSPORT SYSTEM PERMEASE"/>
    <property type="match status" value="1"/>
</dbReference>
<feature type="transmembrane region" description="Helical" evidence="6">
    <location>
        <begin position="137"/>
        <end position="157"/>
    </location>
</feature>
<reference evidence="7 8" key="1">
    <citation type="submission" date="2010-11" db="EMBL/GenBank/DDBJ databases">
        <title>The complete genome of Thermotoga thermarum DSM 5069.</title>
        <authorList>
            <consortium name="US DOE Joint Genome Institute (JGI-PGF)"/>
            <person name="Lucas S."/>
            <person name="Copeland A."/>
            <person name="Lapidus A."/>
            <person name="Bruce D."/>
            <person name="Goodwin L."/>
            <person name="Pitluck S."/>
            <person name="Kyrpides N."/>
            <person name="Mavromatis K."/>
            <person name="Ivanova N."/>
            <person name="Zeytun A."/>
            <person name="Brettin T."/>
            <person name="Detter J.C."/>
            <person name="Tapia R."/>
            <person name="Han C."/>
            <person name="Land M."/>
            <person name="Hauser L."/>
            <person name="Markowitz V."/>
            <person name="Cheng J.-F."/>
            <person name="Hugenholtz P."/>
            <person name="Woyke T."/>
            <person name="Wu D."/>
            <person name="Spring S."/>
            <person name="Schroeder M."/>
            <person name="Brambilla E."/>
            <person name="Klenk H.-P."/>
            <person name="Eisen J.A."/>
        </authorList>
    </citation>
    <scope>NUCLEOTIDE SEQUENCE [LARGE SCALE GENOMIC DNA]</scope>
    <source>
        <strain evidence="7 8">DSM 5069</strain>
    </source>
</reference>
<dbReference type="Proteomes" id="UP000006804">
    <property type="component" value="Chromosome"/>
</dbReference>
<sequence length="354" mass="38413" precursor="true">MERKLKTSTKLVLTIILMVLIGFSLHLAQRFASDYIKLLLNLMAINIIFAVSLNLINGITGIFSLGHAGFIAIGAYIATLLTLPISQKEISYLVKPLIYPFNSIEMSFLPATVIAGLVAAGFGYIVAAPSLRLIGDYLAIATLGLGEVVRIIANNAWSITNGALGLKGIPPYTNIYWSWGWAFVTVFTIASLVNSSYGRALKAIREDPIAAKAMGINVFSHQVMGFVIGSFFAGVGGALWAHLITTIDPKSFGVTKTFEILIMVVLGGLGSITGSIFGAAIYTVGLEYLRILESPFKLGRITLPGIPGMRMVVLSVILIVLMLFWRRGLFGRNELTWDLIANFVRRLKRGESHG</sequence>
<dbReference type="PATRIC" id="fig|688269.3.peg.664"/>
<evidence type="ECO:0000256" key="3">
    <source>
        <dbReference type="ARBA" id="ARBA00022692"/>
    </source>
</evidence>
<dbReference type="PANTHER" id="PTHR30482:SF10">
    <property type="entry name" value="HIGH-AFFINITY BRANCHED-CHAIN AMINO ACID TRANSPORT PROTEIN BRAE"/>
    <property type="match status" value="1"/>
</dbReference>
<accession>F7YXT4</accession>
<keyword evidence="8" id="KW-1185">Reference proteome</keyword>
<evidence type="ECO:0000256" key="4">
    <source>
        <dbReference type="ARBA" id="ARBA00022989"/>
    </source>
</evidence>
<dbReference type="eggNOG" id="COG4177">
    <property type="taxonomic scope" value="Bacteria"/>
</dbReference>
<protein>
    <submittedName>
        <fullName evidence="7">Amino acid/amide ABC transporter membrane protein 2, HAAT family</fullName>
    </submittedName>
</protein>
<dbReference type="Pfam" id="PF02653">
    <property type="entry name" value="BPD_transp_2"/>
    <property type="match status" value="1"/>
</dbReference>
<dbReference type="KEGG" id="tta:Theth_0641"/>
<dbReference type="GO" id="GO:0005886">
    <property type="term" value="C:plasma membrane"/>
    <property type="evidence" value="ECO:0007669"/>
    <property type="project" value="UniProtKB-SubCell"/>
</dbReference>
<comment type="subcellular location">
    <subcellularLocation>
        <location evidence="1">Cell membrane</location>
        <topology evidence="1">Multi-pass membrane protein</topology>
    </subcellularLocation>
</comment>
<dbReference type="AlphaFoldDB" id="F7YXT4"/>
<evidence type="ECO:0000256" key="1">
    <source>
        <dbReference type="ARBA" id="ARBA00004651"/>
    </source>
</evidence>
<name>F7YXT4_9THEM</name>
<dbReference type="RefSeq" id="WP_013931951.1">
    <property type="nucleotide sequence ID" value="NC_015707.1"/>
</dbReference>
<dbReference type="HOGENOM" id="CLU_031365_1_2_0"/>
<keyword evidence="5 6" id="KW-0472">Membrane</keyword>
<feature type="transmembrane region" description="Helical" evidence="6">
    <location>
        <begin position="38"/>
        <end position="56"/>
    </location>
</feature>
<feature type="transmembrane region" description="Helical" evidence="6">
    <location>
        <begin position="218"/>
        <end position="240"/>
    </location>
</feature>
<feature type="transmembrane region" description="Helical" evidence="6">
    <location>
        <begin position="301"/>
        <end position="325"/>
    </location>
</feature>
<dbReference type="STRING" id="688269.Theth_0641"/>
<evidence type="ECO:0000256" key="2">
    <source>
        <dbReference type="ARBA" id="ARBA00022475"/>
    </source>
</evidence>